<feature type="transmembrane region" description="Helical" evidence="6">
    <location>
        <begin position="69"/>
        <end position="87"/>
    </location>
</feature>
<feature type="transmembrane region" description="Helical" evidence="6">
    <location>
        <begin position="194"/>
        <end position="216"/>
    </location>
</feature>
<feature type="compositionally biased region" description="Acidic residues" evidence="5">
    <location>
        <begin position="447"/>
        <end position="461"/>
    </location>
</feature>
<feature type="compositionally biased region" description="Basic and acidic residues" evidence="5">
    <location>
        <begin position="462"/>
        <end position="472"/>
    </location>
</feature>
<evidence type="ECO:0000313" key="8">
    <source>
        <dbReference type="Proteomes" id="UP000317494"/>
    </source>
</evidence>
<feature type="transmembrane region" description="Helical" evidence="6">
    <location>
        <begin position="157"/>
        <end position="179"/>
    </location>
</feature>
<dbReference type="Proteomes" id="UP000317494">
    <property type="component" value="Unassembled WGS sequence"/>
</dbReference>
<feature type="transmembrane region" description="Helical" evidence="6">
    <location>
        <begin position="228"/>
        <end position="251"/>
    </location>
</feature>
<organism evidence="7 8">
    <name type="scientific">Synchytrium endobioticum</name>
    <dbReference type="NCBI Taxonomy" id="286115"/>
    <lineage>
        <taxon>Eukaryota</taxon>
        <taxon>Fungi</taxon>
        <taxon>Fungi incertae sedis</taxon>
        <taxon>Chytridiomycota</taxon>
        <taxon>Chytridiomycota incertae sedis</taxon>
        <taxon>Chytridiomycetes</taxon>
        <taxon>Synchytriales</taxon>
        <taxon>Synchytriaceae</taxon>
        <taxon>Synchytrium</taxon>
    </lineage>
</organism>
<dbReference type="PANTHER" id="PTHR23423">
    <property type="entry name" value="ORGANIC SOLUTE TRANSPORTER-RELATED"/>
    <property type="match status" value="1"/>
</dbReference>
<feature type="transmembrane region" description="Helical" evidence="6">
    <location>
        <begin position="99"/>
        <end position="117"/>
    </location>
</feature>
<gene>
    <name evidence="7" type="ORF">SeMB42_g04610</name>
</gene>
<evidence type="ECO:0000256" key="4">
    <source>
        <dbReference type="ARBA" id="ARBA00023136"/>
    </source>
</evidence>
<evidence type="ECO:0000256" key="3">
    <source>
        <dbReference type="ARBA" id="ARBA00022989"/>
    </source>
</evidence>
<keyword evidence="2 6" id="KW-0812">Transmembrane</keyword>
<feature type="transmembrane region" description="Helical" evidence="6">
    <location>
        <begin position="271"/>
        <end position="292"/>
    </location>
</feature>
<keyword evidence="3 6" id="KW-1133">Transmembrane helix</keyword>
<name>A0A507CXH7_9FUNG</name>
<evidence type="ECO:0000256" key="1">
    <source>
        <dbReference type="ARBA" id="ARBA00004141"/>
    </source>
</evidence>
<proteinExistence type="predicted"/>
<evidence type="ECO:0000313" key="7">
    <source>
        <dbReference type="EMBL" id="TPX43741.1"/>
    </source>
</evidence>
<keyword evidence="8" id="KW-1185">Reference proteome</keyword>
<evidence type="ECO:0000256" key="6">
    <source>
        <dbReference type="SAM" id="Phobius"/>
    </source>
</evidence>
<dbReference type="SMART" id="SM01417">
    <property type="entry name" value="Solute_trans_a"/>
    <property type="match status" value="1"/>
</dbReference>
<evidence type="ECO:0008006" key="9">
    <source>
        <dbReference type="Google" id="ProtNLM"/>
    </source>
</evidence>
<accession>A0A507CXH7</accession>
<dbReference type="STRING" id="286115.A0A507CXH7"/>
<comment type="caution">
    <text evidence="7">The sequence shown here is derived from an EMBL/GenBank/DDBJ whole genome shotgun (WGS) entry which is preliminary data.</text>
</comment>
<evidence type="ECO:0000256" key="5">
    <source>
        <dbReference type="SAM" id="MobiDB-lite"/>
    </source>
</evidence>
<evidence type="ECO:0000256" key="2">
    <source>
        <dbReference type="ARBA" id="ARBA00022692"/>
    </source>
</evidence>
<feature type="region of interest" description="Disordered" evidence="5">
    <location>
        <begin position="443"/>
        <end position="472"/>
    </location>
</feature>
<dbReference type="VEuPathDB" id="FungiDB:SeMB42_g04610"/>
<comment type="subcellular location">
    <subcellularLocation>
        <location evidence="1">Membrane</location>
        <topology evidence="1">Multi-pass membrane protein</topology>
    </subcellularLocation>
</comment>
<protein>
    <recommendedName>
        <fullName evidence="9">DUF300-domain-containing protein</fullName>
    </recommendedName>
</protein>
<feature type="transmembrane region" description="Helical" evidence="6">
    <location>
        <begin position="27"/>
        <end position="49"/>
    </location>
</feature>
<dbReference type="InterPro" id="IPR005178">
    <property type="entry name" value="Ostalpha/TMEM184C"/>
</dbReference>
<reference evidence="7 8" key="1">
    <citation type="journal article" date="2019" name="Sci. Rep.">
        <title>Comparative genomics of chytrid fungi reveal insights into the obligate biotrophic and pathogenic lifestyle of Synchytrium endobioticum.</title>
        <authorList>
            <person name="van de Vossenberg B.T.L.H."/>
            <person name="Warris S."/>
            <person name="Nguyen H.D.T."/>
            <person name="van Gent-Pelzer M.P.E."/>
            <person name="Joly D.L."/>
            <person name="van de Geest H.C."/>
            <person name="Bonants P.J.M."/>
            <person name="Smith D.S."/>
            <person name="Levesque C.A."/>
            <person name="van der Lee T.A.J."/>
        </authorList>
    </citation>
    <scope>NUCLEOTIDE SEQUENCE [LARGE SCALE GENOMIC DNA]</scope>
    <source>
        <strain evidence="7 8">MB42</strain>
    </source>
</reference>
<dbReference type="GO" id="GO:0016020">
    <property type="term" value="C:membrane"/>
    <property type="evidence" value="ECO:0007669"/>
    <property type="project" value="UniProtKB-SubCell"/>
</dbReference>
<keyword evidence="4 6" id="KW-0472">Membrane</keyword>
<sequence>MDEAYLAEDCAALKGASFDPASPDYNLVMHMWIVTIVFSILASLLSFYLCYRHFQHYFKPNYQRHIVRILLMVPIYALCSTLSFRFYKNSIYFDIVRDGYEAFVIYSFFHLLMDYLGPDFESRHARLMKKSTRTCLFPFICFKYSPRGHAFLINCRVLVLQYVIVRPLMTILALVLQTFEVLCPNSSSPAHGAFWISGTNLISVSIAMYGLLEFYIVIHHDIAEHNPFYKILAVKLVVFFSFWQSIVLSILEALGLLSADNWSADSLSDLIQSFLVCLEMLIAAFLHIYAFSHREFVPSPPMKTPIWVGFKDAVWPSDIMSDIKAAPLDVRKQARRRKDKKARRKMEAVNGDDFADGVSLNDVDLEGMGSSFYELHSSSSSEGESDEEAGGKRVNYAVNAKPFSRATSPVKVQAPDTPITEAVVPTVSEAVLKPLVPKDINTFLEVDGQDDDDDGQDDDDVQWDKDDHRRIA</sequence>
<dbReference type="AlphaFoldDB" id="A0A507CXH7"/>
<dbReference type="EMBL" id="QEAN01000191">
    <property type="protein sequence ID" value="TPX43741.1"/>
    <property type="molecule type" value="Genomic_DNA"/>
</dbReference>
<dbReference type="Pfam" id="PF03619">
    <property type="entry name" value="Solute_trans_a"/>
    <property type="match status" value="1"/>
</dbReference>